<keyword evidence="2" id="KW-1185">Reference proteome</keyword>
<comment type="caution">
    <text evidence="1">The sequence shown here is derived from an EMBL/GenBank/DDBJ whole genome shotgun (WGS) entry which is preliminary data.</text>
</comment>
<organism evidence="1 2">
    <name type="scientific">Segetibacter aerophilus</name>
    <dbReference type="NCBI Taxonomy" id="670293"/>
    <lineage>
        <taxon>Bacteria</taxon>
        <taxon>Pseudomonadati</taxon>
        <taxon>Bacteroidota</taxon>
        <taxon>Chitinophagia</taxon>
        <taxon>Chitinophagales</taxon>
        <taxon>Chitinophagaceae</taxon>
        <taxon>Segetibacter</taxon>
    </lineage>
</organism>
<accession>A0A512BIM7</accession>
<dbReference type="RefSeq" id="WP_147205925.1">
    <property type="nucleotide sequence ID" value="NZ_BJYT01000029.1"/>
</dbReference>
<evidence type="ECO:0000313" key="1">
    <source>
        <dbReference type="EMBL" id="GEO11811.1"/>
    </source>
</evidence>
<gene>
    <name evidence="1" type="ORF">SAE01_43070</name>
</gene>
<name>A0A512BIM7_9BACT</name>
<sequence length="92" mass="10649">MEPLFEAKALYENEYVLYNIYRIERERYKAELIVNDDEEDKTTAPKELFVTKKNGKWHIEDSTFNELGLTLGIEIDAFNNGYGALLGRIGVT</sequence>
<proteinExistence type="predicted"/>
<dbReference type="AlphaFoldDB" id="A0A512BIM7"/>
<evidence type="ECO:0000313" key="2">
    <source>
        <dbReference type="Proteomes" id="UP000321513"/>
    </source>
</evidence>
<reference evidence="1 2" key="1">
    <citation type="submission" date="2019-07" db="EMBL/GenBank/DDBJ databases">
        <title>Whole genome shotgun sequence of Segetibacter aerophilus NBRC 106135.</title>
        <authorList>
            <person name="Hosoyama A."/>
            <person name="Uohara A."/>
            <person name="Ohji S."/>
            <person name="Ichikawa N."/>
        </authorList>
    </citation>
    <scope>NUCLEOTIDE SEQUENCE [LARGE SCALE GENOMIC DNA]</scope>
    <source>
        <strain evidence="1 2">NBRC 106135</strain>
    </source>
</reference>
<dbReference type="Proteomes" id="UP000321513">
    <property type="component" value="Unassembled WGS sequence"/>
</dbReference>
<dbReference type="EMBL" id="BJYT01000029">
    <property type="protein sequence ID" value="GEO11811.1"/>
    <property type="molecule type" value="Genomic_DNA"/>
</dbReference>
<protein>
    <submittedName>
        <fullName evidence="1">Uncharacterized protein</fullName>
    </submittedName>
</protein>